<sequence length="907" mass="101513">MRYPLHHDDSMTARVNISVSNDCFFRPSSHLAVETMLKRCTRLKVVITVFLYILPLYLFTSVCSSNGVIVSVVLELENIFFYIRRNILMLLNAYNYLLLCLFASMRSSYVSLAKLKVQMYAVSCMLTVLVGAAVAQWLAHSPPTKAIRARSPTGSLPNFRLWESCCAGFLGVLPFPPPLHSSAPTPVELQTHTLGARAEIKDNGGNSRYMPPVDDKQDGCLKQTTKMEGIGRETKGNKITRMKCESIRKKENITSKETANTSKRELRLTEQRNFHIKVTLCIYVHTPQRVKEPSRHVFNLVSEHNGTPVSGWKYREVNQARLLPTGGTWRLAPYTLRFGAAVAQRLEHLPPNKAYWVRFSAPGFSHGGIVPNVAAATEDEVEVSCPYSPLSTYFRTVGPGYIGHEYCIMQSLLLAGREPMKSRDDSVPINMSRQMSNSAGLGLVCDTHLRCHVVLLWWGRGDSAARPFASRQGEPGSIRGTGVAPEFFARGNRPGRCRWLTVFLGDIPFPPGLAFRCYSMLRTMLLRVQGREAREPYGRQFHARLVPHRSYAQGVQCFRPNALLCNEVSTEQRRNARAGEAGNPREDPPTNGIVRRDSHMRESVEARSGIGRGSPWWEAGRLTAQPPNKLDSTTLCDLCFHLLVVHWLLLHRRHVIRRSFSRVLLIGSRCTQGGAYTLQSNYNEPPNNMLSVAIGCCLLEKACSYLTGPLRIRQHRHGSYVISLPTISTYQKVRNYFSSIVANFTRRMSLSAPVKMYAVVLTPITPGYTEAMIIPPPPFSPPQPSHPSYIAVRYLTLCFTPKQPLDTSCPDAERQHHPESLLIYYTYGSDYSPTPLWRTGFESRPPYFSQVGIVSDDRENAGVGETGDPRENSPTSGIVQHDSHMRKSGSNPAGNRTAVCLGGRRLA</sequence>
<keyword evidence="4" id="KW-1185">Reference proteome</keyword>
<gene>
    <name evidence="3" type="ORF">PR048_033141</name>
</gene>
<protein>
    <submittedName>
        <fullName evidence="3">Uncharacterized protein</fullName>
    </submittedName>
</protein>
<keyword evidence="2" id="KW-1133">Transmembrane helix</keyword>
<name>A0ABQ9G3M6_9NEOP</name>
<accession>A0ABQ9G3M6</accession>
<organism evidence="3 4">
    <name type="scientific">Dryococelus australis</name>
    <dbReference type="NCBI Taxonomy" id="614101"/>
    <lineage>
        <taxon>Eukaryota</taxon>
        <taxon>Metazoa</taxon>
        <taxon>Ecdysozoa</taxon>
        <taxon>Arthropoda</taxon>
        <taxon>Hexapoda</taxon>
        <taxon>Insecta</taxon>
        <taxon>Pterygota</taxon>
        <taxon>Neoptera</taxon>
        <taxon>Polyneoptera</taxon>
        <taxon>Phasmatodea</taxon>
        <taxon>Verophasmatodea</taxon>
        <taxon>Anareolatae</taxon>
        <taxon>Phasmatidae</taxon>
        <taxon>Eurycanthinae</taxon>
        <taxon>Dryococelus</taxon>
    </lineage>
</organism>
<evidence type="ECO:0000313" key="3">
    <source>
        <dbReference type="EMBL" id="KAJ8865621.1"/>
    </source>
</evidence>
<feature type="region of interest" description="Disordered" evidence="1">
    <location>
        <begin position="574"/>
        <end position="603"/>
    </location>
</feature>
<evidence type="ECO:0000256" key="1">
    <source>
        <dbReference type="SAM" id="MobiDB-lite"/>
    </source>
</evidence>
<reference evidence="3 4" key="1">
    <citation type="submission" date="2023-02" db="EMBL/GenBank/DDBJ databases">
        <title>LHISI_Scaffold_Assembly.</title>
        <authorList>
            <person name="Stuart O.P."/>
            <person name="Cleave R."/>
            <person name="Magrath M.J.L."/>
            <person name="Mikheyev A.S."/>
        </authorList>
    </citation>
    <scope>NUCLEOTIDE SEQUENCE [LARGE SCALE GENOMIC DNA]</scope>
    <source>
        <strain evidence="3">Daus_M_001</strain>
        <tissue evidence="3">Leg muscle</tissue>
    </source>
</reference>
<feature type="region of interest" description="Disordered" evidence="1">
    <location>
        <begin position="857"/>
        <end position="907"/>
    </location>
</feature>
<evidence type="ECO:0000256" key="2">
    <source>
        <dbReference type="SAM" id="Phobius"/>
    </source>
</evidence>
<proteinExistence type="predicted"/>
<keyword evidence="2" id="KW-0812">Transmembrane</keyword>
<dbReference type="EMBL" id="JARBHB010000017">
    <property type="protein sequence ID" value="KAJ8865621.1"/>
    <property type="molecule type" value="Genomic_DNA"/>
</dbReference>
<keyword evidence="2" id="KW-0472">Membrane</keyword>
<feature type="transmembrane region" description="Helical" evidence="2">
    <location>
        <begin position="45"/>
        <end position="74"/>
    </location>
</feature>
<feature type="transmembrane region" description="Helical" evidence="2">
    <location>
        <begin position="86"/>
        <end position="105"/>
    </location>
</feature>
<feature type="compositionally biased region" description="Basic and acidic residues" evidence="1">
    <location>
        <begin position="583"/>
        <end position="603"/>
    </location>
</feature>
<comment type="caution">
    <text evidence="3">The sequence shown here is derived from an EMBL/GenBank/DDBJ whole genome shotgun (WGS) entry which is preliminary data.</text>
</comment>
<feature type="transmembrane region" description="Helical" evidence="2">
    <location>
        <begin position="117"/>
        <end position="139"/>
    </location>
</feature>
<dbReference type="Proteomes" id="UP001159363">
    <property type="component" value="Chromosome 16"/>
</dbReference>
<evidence type="ECO:0000313" key="4">
    <source>
        <dbReference type="Proteomes" id="UP001159363"/>
    </source>
</evidence>